<protein>
    <submittedName>
        <fullName evidence="1">Uncharacterized protein</fullName>
    </submittedName>
</protein>
<reference evidence="1 2" key="1">
    <citation type="journal article" date="2015" name="Plant Cell">
        <title>Oil accumulation by the oleaginous diatom Fistulifera solaris as revealed by the genome and transcriptome.</title>
        <authorList>
            <person name="Tanaka T."/>
            <person name="Maeda Y."/>
            <person name="Veluchamy A."/>
            <person name="Tanaka M."/>
            <person name="Abida H."/>
            <person name="Marechal E."/>
            <person name="Bowler C."/>
            <person name="Muto M."/>
            <person name="Sunaga Y."/>
            <person name="Tanaka M."/>
            <person name="Yoshino T."/>
            <person name="Taniguchi T."/>
            <person name="Fukuda Y."/>
            <person name="Nemoto M."/>
            <person name="Matsumoto M."/>
            <person name="Wong P.S."/>
            <person name="Aburatani S."/>
            <person name="Fujibuchi W."/>
        </authorList>
    </citation>
    <scope>NUCLEOTIDE SEQUENCE [LARGE SCALE GENOMIC DNA]</scope>
    <source>
        <strain evidence="1 2">JPCC DA0580</strain>
    </source>
</reference>
<dbReference type="Proteomes" id="UP000198406">
    <property type="component" value="Unassembled WGS sequence"/>
</dbReference>
<dbReference type="AlphaFoldDB" id="A0A1Z5JZL1"/>
<dbReference type="EMBL" id="BDSP01000137">
    <property type="protein sequence ID" value="GAX19470.1"/>
    <property type="molecule type" value="Genomic_DNA"/>
</dbReference>
<sequence>MIIPNHAVRFFLAGVLMSLLNNRRMLVDGFTVTVAFRSVYNHIAFLPFSTQPTRYAMAHNTEDDDTDWTPVKINEVIDSDTNVLDDDDWLPDRERVRQQKAKARLYAEKVGPSPYTEDEEEVIAAMGGKTRQAPREQGFLGDSTLQEICTDYSVPICYIADVLCMWGTEPPIHVHDRLGDLVTGEQAFALLEAVNSLDVAALQDRYSNQSLWQVCQEWEIDLAQGFQMAMTEGWSLPFGVHTNLRVEQENELIRVLGNPLAMTRGTDDDDEDYDWDDDD</sequence>
<gene>
    <name evidence="1" type="ORF">FisN_19Hh045</name>
</gene>
<dbReference type="InParanoid" id="A0A1Z5JZL1"/>
<evidence type="ECO:0000313" key="1">
    <source>
        <dbReference type="EMBL" id="GAX19470.1"/>
    </source>
</evidence>
<keyword evidence="2" id="KW-1185">Reference proteome</keyword>
<accession>A0A1Z5JZL1</accession>
<comment type="caution">
    <text evidence="1">The sequence shown here is derived from an EMBL/GenBank/DDBJ whole genome shotgun (WGS) entry which is preliminary data.</text>
</comment>
<evidence type="ECO:0000313" key="2">
    <source>
        <dbReference type="Proteomes" id="UP000198406"/>
    </source>
</evidence>
<name>A0A1Z5JZL1_FISSO</name>
<dbReference type="OrthoDB" id="44377at2759"/>
<organism evidence="1 2">
    <name type="scientific">Fistulifera solaris</name>
    <name type="common">Oleaginous diatom</name>
    <dbReference type="NCBI Taxonomy" id="1519565"/>
    <lineage>
        <taxon>Eukaryota</taxon>
        <taxon>Sar</taxon>
        <taxon>Stramenopiles</taxon>
        <taxon>Ochrophyta</taxon>
        <taxon>Bacillariophyta</taxon>
        <taxon>Bacillariophyceae</taxon>
        <taxon>Bacillariophycidae</taxon>
        <taxon>Naviculales</taxon>
        <taxon>Naviculaceae</taxon>
        <taxon>Fistulifera</taxon>
    </lineage>
</organism>
<proteinExistence type="predicted"/>